<name>A0A5B7IQA6_PORTR</name>
<proteinExistence type="predicted"/>
<accession>A0A5B7IQA6</accession>
<dbReference type="EMBL" id="VSRR010072555">
    <property type="protein sequence ID" value="MPC86800.1"/>
    <property type="molecule type" value="Genomic_DNA"/>
</dbReference>
<comment type="caution">
    <text evidence="1">The sequence shown here is derived from an EMBL/GenBank/DDBJ whole genome shotgun (WGS) entry which is preliminary data.</text>
</comment>
<keyword evidence="2" id="KW-1185">Reference proteome</keyword>
<dbReference type="Proteomes" id="UP000324222">
    <property type="component" value="Unassembled WGS sequence"/>
</dbReference>
<evidence type="ECO:0000313" key="1">
    <source>
        <dbReference type="EMBL" id="MPC86800.1"/>
    </source>
</evidence>
<evidence type="ECO:0000313" key="2">
    <source>
        <dbReference type="Proteomes" id="UP000324222"/>
    </source>
</evidence>
<organism evidence="1 2">
    <name type="scientific">Portunus trituberculatus</name>
    <name type="common">Swimming crab</name>
    <name type="synonym">Neptunus trituberculatus</name>
    <dbReference type="NCBI Taxonomy" id="210409"/>
    <lineage>
        <taxon>Eukaryota</taxon>
        <taxon>Metazoa</taxon>
        <taxon>Ecdysozoa</taxon>
        <taxon>Arthropoda</taxon>
        <taxon>Crustacea</taxon>
        <taxon>Multicrustacea</taxon>
        <taxon>Malacostraca</taxon>
        <taxon>Eumalacostraca</taxon>
        <taxon>Eucarida</taxon>
        <taxon>Decapoda</taxon>
        <taxon>Pleocyemata</taxon>
        <taxon>Brachyura</taxon>
        <taxon>Eubrachyura</taxon>
        <taxon>Portunoidea</taxon>
        <taxon>Portunidae</taxon>
        <taxon>Portuninae</taxon>
        <taxon>Portunus</taxon>
    </lineage>
</organism>
<reference evidence="1 2" key="1">
    <citation type="submission" date="2019-05" db="EMBL/GenBank/DDBJ databases">
        <title>Another draft genome of Portunus trituberculatus and its Hox gene families provides insights of decapod evolution.</title>
        <authorList>
            <person name="Jeong J.-H."/>
            <person name="Song I."/>
            <person name="Kim S."/>
            <person name="Choi T."/>
            <person name="Kim D."/>
            <person name="Ryu S."/>
            <person name="Kim W."/>
        </authorList>
    </citation>
    <scope>NUCLEOTIDE SEQUENCE [LARGE SCALE GENOMIC DNA]</scope>
    <source>
        <tissue evidence="1">Muscle</tissue>
    </source>
</reference>
<protein>
    <submittedName>
        <fullName evidence="1">Uncharacterized protein</fullName>
    </submittedName>
</protein>
<sequence length="87" mass="10153">MLIIRRLVMWRWVESRAREREGEGKVESMEVGFGCWALRSEEGIRGMRKVSDSMYFPAIDRQLFAPQDRATYSSHPNGLFTQGLSRK</sequence>
<dbReference type="AlphaFoldDB" id="A0A5B7IQA6"/>
<gene>
    <name evidence="1" type="ORF">E2C01_081637</name>
</gene>